<evidence type="ECO:0000256" key="1">
    <source>
        <dbReference type="SAM" id="Phobius"/>
    </source>
</evidence>
<keyword evidence="1" id="KW-0472">Membrane</keyword>
<evidence type="ECO:0008006" key="4">
    <source>
        <dbReference type="Google" id="ProtNLM"/>
    </source>
</evidence>
<dbReference type="InterPro" id="IPR021354">
    <property type="entry name" value="DUF2975"/>
</dbReference>
<dbReference type="EMBL" id="JACCBG010000001">
    <property type="protein sequence ID" value="NYD40244.1"/>
    <property type="molecule type" value="Genomic_DNA"/>
</dbReference>
<dbReference type="Pfam" id="PF11188">
    <property type="entry name" value="DUF2975"/>
    <property type="match status" value="1"/>
</dbReference>
<reference evidence="2 3" key="1">
    <citation type="submission" date="2020-07" db="EMBL/GenBank/DDBJ databases">
        <title>Sequencing the genomes of 1000 actinobacteria strains.</title>
        <authorList>
            <person name="Klenk H.-P."/>
        </authorList>
    </citation>
    <scope>NUCLEOTIDE SEQUENCE [LARGE SCALE GENOMIC DNA]</scope>
    <source>
        <strain evidence="2 3">DSM 21350</strain>
    </source>
</reference>
<keyword evidence="1" id="KW-1133">Transmembrane helix</keyword>
<keyword evidence="3" id="KW-1185">Reference proteome</keyword>
<gene>
    <name evidence="2" type="ORF">BJZ21_000327</name>
</gene>
<organism evidence="2 3">
    <name type="scientific">Nocardioides panaciterrulae</name>
    <dbReference type="NCBI Taxonomy" id="661492"/>
    <lineage>
        <taxon>Bacteria</taxon>
        <taxon>Bacillati</taxon>
        <taxon>Actinomycetota</taxon>
        <taxon>Actinomycetes</taxon>
        <taxon>Propionibacteriales</taxon>
        <taxon>Nocardioidaceae</taxon>
        <taxon>Nocardioides</taxon>
    </lineage>
</organism>
<keyword evidence="1" id="KW-0812">Transmembrane</keyword>
<dbReference type="AlphaFoldDB" id="A0A7Y9E352"/>
<protein>
    <recommendedName>
        <fullName evidence="4">DUF2975 domain-containing protein</fullName>
    </recommendedName>
</protein>
<evidence type="ECO:0000313" key="2">
    <source>
        <dbReference type="EMBL" id="NYD40244.1"/>
    </source>
</evidence>
<dbReference type="RefSeq" id="WP_179662158.1">
    <property type="nucleotide sequence ID" value="NZ_JACCBG010000001.1"/>
</dbReference>
<sequence length="228" mass="24785">MGQRPQRDPFGPVEVVVNWLLWLVVGGFLACLAVAALQVATGHSVSVSYATIGDDDSCVVAAGGSSVPIVYRSGPGYRPSEGVYGLRHSEASASSDTWRICLSDATWWQWSAARVEPVGQLAFVVVSLLLIRRTIWVARTAGMFTPETARRTRRLGWFVLAWSLTWPFLAAAGRGVVISAAVRHQSWVRELTHPHISLVLVVVGVGILTFARILRLAVPLQEEVDATV</sequence>
<feature type="transmembrane region" description="Helical" evidence="1">
    <location>
        <begin position="155"/>
        <end position="182"/>
    </location>
</feature>
<dbReference type="Proteomes" id="UP000535511">
    <property type="component" value="Unassembled WGS sequence"/>
</dbReference>
<dbReference type="PROSITE" id="PS51257">
    <property type="entry name" value="PROKAR_LIPOPROTEIN"/>
    <property type="match status" value="1"/>
</dbReference>
<evidence type="ECO:0000313" key="3">
    <source>
        <dbReference type="Proteomes" id="UP000535511"/>
    </source>
</evidence>
<feature type="transmembrane region" description="Helical" evidence="1">
    <location>
        <begin position="20"/>
        <end position="40"/>
    </location>
</feature>
<feature type="transmembrane region" description="Helical" evidence="1">
    <location>
        <begin position="194"/>
        <end position="214"/>
    </location>
</feature>
<accession>A0A7Y9E352</accession>
<proteinExistence type="predicted"/>
<comment type="caution">
    <text evidence="2">The sequence shown here is derived from an EMBL/GenBank/DDBJ whole genome shotgun (WGS) entry which is preliminary data.</text>
</comment>
<name>A0A7Y9E352_9ACTN</name>